<proteinExistence type="predicted"/>
<gene>
    <name evidence="1" type="ORF">DJ535_22265</name>
</gene>
<sequence>MISWLVIFVLRWVIYLAPVFNADGWDDTRQQDIEQDIWRGQRSMVIHAQVVHLPHAIATASISAQLLMTDGISLPLQVNNATQAIIHQARFDSITHPLEQRLEKQLKALLLNGPLQSAFHQLPANSELTILLQTNLDIATFPERLAPLQNLVEKNIVAPLRLVFAQGDGLGFIDNWLDNNEDEQVLLVLALNLSTKEIDGTSDAAVALLLQGNVHQPWEGIAYLHRPEQTHQDLGMGYALQQALLWGKSCAEDIRQIWFSGMGTTNKAENIFSQAAIQFSSAGQHCDIDLRTGDTEHVSSWLAIAVAAENARSSGSPQLLMNVSEKHPLPWFIVINPIFK</sequence>
<organism evidence="1 2">
    <name type="scientific">Citrobacter murliniae</name>
    <dbReference type="NCBI Taxonomy" id="67829"/>
    <lineage>
        <taxon>Bacteria</taxon>
        <taxon>Pseudomonadati</taxon>
        <taxon>Pseudomonadota</taxon>
        <taxon>Gammaproteobacteria</taxon>
        <taxon>Enterobacterales</taxon>
        <taxon>Enterobacteriaceae</taxon>
        <taxon>Citrobacter</taxon>
        <taxon>Citrobacter freundii complex</taxon>
    </lineage>
</organism>
<evidence type="ECO:0000313" key="1">
    <source>
        <dbReference type="EMBL" id="THE33959.1"/>
    </source>
</evidence>
<dbReference type="Proteomes" id="UP000306790">
    <property type="component" value="Unassembled WGS sequence"/>
</dbReference>
<dbReference type="EMBL" id="QFVP01000020">
    <property type="protein sequence ID" value="THE33959.1"/>
    <property type="molecule type" value="Genomic_DNA"/>
</dbReference>
<accession>A0ABY2PNM6</accession>
<keyword evidence="2" id="KW-1185">Reference proteome</keyword>
<protein>
    <submittedName>
        <fullName evidence="1">Uncharacterized protein</fullName>
    </submittedName>
</protein>
<reference evidence="1 2" key="1">
    <citation type="submission" date="2018-05" db="EMBL/GenBank/DDBJ databases">
        <title>Isolation and genomic analyses of lactose-positive bacteria from faecal samples of preterm neonates.</title>
        <authorList>
            <person name="Chen Y."/>
            <person name="Brook T.C."/>
            <person name="O'Neill I."/>
            <person name="Soe C.Z."/>
            <person name="Hall L.J."/>
            <person name="Hoyles L."/>
        </authorList>
    </citation>
    <scope>NUCLEOTIDE SEQUENCE [LARGE SCALE GENOMIC DNA]</scope>
    <source>
        <strain evidence="1 2">P080C CL</strain>
    </source>
</reference>
<name>A0ABY2PNM6_9ENTR</name>
<comment type="caution">
    <text evidence="1">The sequence shown here is derived from an EMBL/GenBank/DDBJ whole genome shotgun (WGS) entry which is preliminary data.</text>
</comment>
<evidence type="ECO:0000313" key="2">
    <source>
        <dbReference type="Proteomes" id="UP000306790"/>
    </source>
</evidence>